<evidence type="ECO:0000313" key="3">
    <source>
        <dbReference type="EMBL" id="BDS11116.1"/>
    </source>
</evidence>
<evidence type="ECO:0000259" key="2">
    <source>
        <dbReference type="PROSITE" id="PS50234"/>
    </source>
</evidence>
<proteinExistence type="predicted"/>
<dbReference type="InterPro" id="IPR002035">
    <property type="entry name" value="VWF_A"/>
</dbReference>
<keyword evidence="4" id="KW-1185">Reference proteome</keyword>
<dbReference type="GO" id="GO:0005737">
    <property type="term" value="C:cytoplasm"/>
    <property type="evidence" value="ECO:0007669"/>
    <property type="project" value="TreeGrafter"/>
</dbReference>
<dbReference type="SUPFAM" id="SSF53300">
    <property type="entry name" value="vWA-like"/>
    <property type="match status" value="1"/>
</dbReference>
<feature type="chain" id="PRO_5037057810" evidence="1">
    <location>
        <begin position="18"/>
        <end position="413"/>
    </location>
</feature>
<sequence>MKRIHYFVCGIAFFSLASCSSFEMPNNEMVNDTYEITTLVARGDGEISIGNDNNGASISQEHLGAEAGTLTAGEWNDLSNWNFWESLMQKEMFFEYQSYWQFFPTQRYSILIEDKGGLPVADCMVKLLGENQDILWEAKTSNVGVAELWAQPFSEEKNLKNTIVISYNGKEYSLDKPTTYTRGVNNFKLPIRASIPQNNADIMFVVDATGSMEDEIAYLKKELEDVVAQVKINQPDLTLQIGSVFYRDQGDEYITRSTDLSANTDLAIDFINQQSADGGGDYPEAVDAALIEAIDEQKWSKSAKTRIVFLMLDAPPHHDNKSLRKLQKMIRKSAANGIKLIPIASSGIDKDTEFLMRFFALATNGSYVFMTDHSGVGNGHVEPTVGEYKVEYLNELLTRIITQSIQSPGDWVE</sequence>
<feature type="domain" description="VWFA" evidence="2">
    <location>
        <begin position="201"/>
        <end position="400"/>
    </location>
</feature>
<evidence type="ECO:0000313" key="4">
    <source>
        <dbReference type="Proteomes" id="UP001060919"/>
    </source>
</evidence>
<dbReference type="GO" id="GO:0004674">
    <property type="term" value="F:protein serine/threonine kinase activity"/>
    <property type="evidence" value="ECO:0007669"/>
    <property type="project" value="TreeGrafter"/>
</dbReference>
<dbReference type="InterPro" id="IPR052969">
    <property type="entry name" value="Thr-specific_kinase-like"/>
</dbReference>
<gene>
    <name evidence="3" type="ORF">AsAng_0018270</name>
</gene>
<evidence type="ECO:0000256" key="1">
    <source>
        <dbReference type="SAM" id="SignalP"/>
    </source>
</evidence>
<dbReference type="InterPro" id="IPR036465">
    <property type="entry name" value="vWFA_dom_sf"/>
</dbReference>
<feature type="signal peptide" evidence="1">
    <location>
        <begin position="1"/>
        <end position="17"/>
    </location>
</feature>
<dbReference type="KEGG" id="aup:AsAng_0018270"/>
<dbReference type="Gene3D" id="3.40.50.410">
    <property type="entry name" value="von Willebrand factor, type A domain"/>
    <property type="match status" value="1"/>
</dbReference>
<dbReference type="PROSITE" id="PS50234">
    <property type="entry name" value="VWFA"/>
    <property type="match status" value="1"/>
</dbReference>
<dbReference type="PROSITE" id="PS51257">
    <property type="entry name" value="PROKAR_LIPOPROTEIN"/>
    <property type="match status" value="1"/>
</dbReference>
<dbReference type="SMART" id="SM00327">
    <property type="entry name" value="VWA"/>
    <property type="match status" value="1"/>
</dbReference>
<dbReference type="PANTHER" id="PTHR47763:SF1">
    <property type="entry name" value="DUF659 DOMAIN-CONTAINING PROTEIN"/>
    <property type="match status" value="1"/>
</dbReference>
<dbReference type="PANTHER" id="PTHR47763">
    <property type="entry name" value="ALPHA-PROTEIN KINASE VWKA"/>
    <property type="match status" value="1"/>
</dbReference>
<name>A0A915YDP0_9BACT</name>
<keyword evidence="1" id="KW-0732">Signal</keyword>
<dbReference type="RefSeq" id="WP_264792323.1">
    <property type="nucleotide sequence ID" value="NZ_AP026867.1"/>
</dbReference>
<accession>A0A915YDP0</accession>
<dbReference type="CDD" id="cd00198">
    <property type="entry name" value="vWFA"/>
    <property type="match status" value="1"/>
</dbReference>
<reference evidence="3" key="1">
    <citation type="submission" date="2022-09" db="EMBL/GenBank/DDBJ databases">
        <title>Aureispira anguillicida sp. nov., isolated from Leptocephalus of Japanese eel Anguilla japonica.</title>
        <authorList>
            <person name="Yuasa K."/>
            <person name="Mekata T."/>
            <person name="Ikunari K."/>
        </authorList>
    </citation>
    <scope>NUCLEOTIDE SEQUENCE</scope>
    <source>
        <strain evidence="3">EL160426</strain>
    </source>
</reference>
<dbReference type="AlphaFoldDB" id="A0A915YDP0"/>
<dbReference type="Pfam" id="PF00092">
    <property type="entry name" value="VWA"/>
    <property type="match status" value="1"/>
</dbReference>
<dbReference type="Proteomes" id="UP001060919">
    <property type="component" value="Chromosome"/>
</dbReference>
<dbReference type="EMBL" id="AP026867">
    <property type="protein sequence ID" value="BDS11116.1"/>
    <property type="molecule type" value="Genomic_DNA"/>
</dbReference>
<protein>
    <submittedName>
        <fullName evidence="3">VWA domain-containing protein</fullName>
    </submittedName>
</protein>
<organism evidence="3 4">
    <name type="scientific">Aureispira anguillae</name>
    <dbReference type="NCBI Taxonomy" id="2864201"/>
    <lineage>
        <taxon>Bacteria</taxon>
        <taxon>Pseudomonadati</taxon>
        <taxon>Bacteroidota</taxon>
        <taxon>Saprospiria</taxon>
        <taxon>Saprospirales</taxon>
        <taxon>Saprospiraceae</taxon>
        <taxon>Aureispira</taxon>
    </lineage>
</organism>